<keyword evidence="3 12" id="KW-0812">Transmembrane</keyword>
<evidence type="ECO:0000256" key="1">
    <source>
        <dbReference type="ARBA" id="ARBA00004141"/>
    </source>
</evidence>
<dbReference type="PANTHER" id="PTHR35457">
    <property type="entry name" value="HEME A SYNTHASE"/>
    <property type="match status" value="1"/>
</dbReference>
<feature type="transmembrane region" description="Helical" evidence="12">
    <location>
        <begin position="136"/>
        <end position="156"/>
    </location>
</feature>
<reference evidence="13 14" key="1">
    <citation type="submission" date="2024-09" db="EMBL/GenBank/DDBJ databases">
        <authorList>
            <person name="Lee S.D."/>
        </authorList>
    </citation>
    <scope>NUCLEOTIDE SEQUENCE [LARGE SCALE GENOMIC DNA]</scope>
    <source>
        <strain evidence="13 14">N1-5</strain>
    </source>
</reference>
<feature type="transmembrane region" description="Helical" evidence="12">
    <location>
        <begin position="255"/>
        <end position="272"/>
    </location>
</feature>
<organism evidence="13 14">
    <name type="scientific">Streptacidiphilus cavernicola</name>
    <dbReference type="NCBI Taxonomy" id="3342716"/>
    <lineage>
        <taxon>Bacteria</taxon>
        <taxon>Bacillati</taxon>
        <taxon>Actinomycetota</taxon>
        <taxon>Actinomycetes</taxon>
        <taxon>Kitasatosporales</taxon>
        <taxon>Streptomycetaceae</taxon>
        <taxon>Streptacidiphilus</taxon>
    </lineage>
</organism>
<name>A0ABV6UV39_9ACTN</name>
<proteinExistence type="predicted"/>
<gene>
    <name evidence="13" type="ORF">ACEZDJ_28915</name>
</gene>
<evidence type="ECO:0000256" key="7">
    <source>
        <dbReference type="ARBA" id="ARBA00023004"/>
    </source>
</evidence>
<evidence type="ECO:0000256" key="9">
    <source>
        <dbReference type="ARBA" id="ARBA00023136"/>
    </source>
</evidence>
<evidence type="ECO:0000256" key="11">
    <source>
        <dbReference type="ARBA" id="ARBA00023444"/>
    </source>
</evidence>
<keyword evidence="7" id="KW-0408">Iron</keyword>
<protein>
    <submittedName>
        <fullName evidence="13">Heme A synthase</fullName>
    </submittedName>
</protein>
<feature type="transmembrane region" description="Helical" evidence="12">
    <location>
        <begin position="21"/>
        <end position="43"/>
    </location>
</feature>
<keyword evidence="10" id="KW-1015">Disulfide bond</keyword>
<keyword evidence="4" id="KW-0479">Metal-binding</keyword>
<accession>A0ABV6UV39</accession>
<dbReference type="Pfam" id="PF02628">
    <property type="entry name" value="COX15-CtaA"/>
    <property type="match status" value="1"/>
</dbReference>
<evidence type="ECO:0000256" key="3">
    <source>
        <dbReference type="ARBA" id="ARBA00022692"/>
    </source>
</evidence>
<evidence type="ECO:0000313" key="14">
    <source>
        <dbReference type="Proteomes" id="UP001592528"/>
    </source>
</evidence>
<evidence type="ECO:0000256" key="8">
    <source>
        <dbReference type="ARBA" id="ARBA00023133"/>
    </source>
</evidence>
<dbReference type="InterPro" id="IPR003780">
    <property type="entry name" value="COX15/CtaA_fam"/>
</dbReference>
<dbReference type="RefSeq" id="WP_037597601.1">
    <property type="nucleotide sequence ID" value="NZ_JBHEZZ010000020.1"/>
</dbReference>
<comment type="pathway">
    <text evidence="11">Porphyrin-containing compound metabolism.</text>
</comment>
<evidence type="ECO:0000256" key="12">
    <source>
        <dbReference type="SAM" id="Phobius"/>
    </source>
</evidence>
<feature type="transmembrane region" description="Helical" evidence="12">
    <location>
        <begin position="278"/>
        <end position="297"/>
    </location>
</feature>
<evidence type="ECO:0000256" key="2">
    <source>
        <dbReference type="ARBA" id="ARBA00022475"/>
    </source>
</evidence>
<keyword evidence="2" id="KW-1003">Cell membrane</keyword>
<keyword evidence="9 12" id="KW-0472">Membrane</keyword>
<feature type="transmembrane region" description="Helical" evidence="12">
    <location>
        <begin position="81"/>
        <end position="100"/>
    </location>
</feature>
<dbReference type="InterPro" id="IPR050450">
    <property type="entry name" value="COX15/CtaA_HemeA_synthase"/>
</dbReference>
<keyword evidence="5 12" id="KW-1133">Transmembrane helix</keyword>
<feature type="transmembrane region" description="Helical" evidence="12">
    <location>
        <begin position="177"/>
        <end position="199"/>
    </location>
</feature>
<feature type="transmembrane region" description="Helical" evidence="12">
    <location>
        <begin position="112"/>
        <end position="130"/>
    </location>
</feature>
<keyword evidence="14" id="KW-1185">Reference proteome</keyword>
<evidence type="ECO:0000256" key="5">
    <source>
        <dbReference type="ARBA" id="ARBA00022989"/>
    </source>
</evidence>
<keyword evidence="6" id="KW-0560">Oxidoreductase</keyword>
<dbReference type="EMBL" id="JBHEZZ010000020">
    <property type="protein sequence ID" value="MFC1405312.1"/>
    <property type="molecule type" value="Genomic_DNA"/>
</dbReference>
<comment type="caution">
    <text evidence="13">The sequence shown here is derived from an EMBL/GenBank/DDBJ whole genome shotgun (WGS) entry which is preliminary data.</text>
</comment>
<dbReference type="PANTHER" id="PTHR35457:SF1">
    <property type="entry name" value="HEME A SYNTHASE"/>
    <property type="match status" value="1"/>
</dbReference>
<comment type="subcellular location">
    <subcellularLocation>
        <location evidence="1">Membrane</location>
        <topology evidence="1">Multi-pass membrane protein</topology>
    </subcellularLocation>
</comment>
<evidence type="ECO:0000256" key="10">
    <source>
        <dbReference type="ARBA" id="ARBA00023157"/>
    </source>
</evidence>
<evidence type="ECO:0000256" key="6">
    <source>
        <dbReference type="ARBA" id="ARBA00023002"/>
    </source>
</evidence>
<keyword evidence="8" id="KW-0350">Heme biosynthesis</keyword>
<feature type="transmembrane region" description="Helical" evidence="12">
    <location>
        <begin position="219"/>
        <end position="243"/>
    </location>
</feature>
<sequence>MTGVRTPFSLLAERVTVSDRVIRWAAFATLVMSVLVVVTGGAVRLTSSGLGCPTWPTCTGSSIATTPAMGIHGIIEFGNRMLTDVLCAVIGLAIIAARCGRTWRRSLTRLGWAQFWVTVAQAVLGGITVLTHLNPFIVACHFLASTVLILTALAMWQRSREGDGDPVRTVGRPVVQLSRLTIAVTSALIVAGTLATGTGKHSGDGTEVKRMPFDAEKVTQFHADFAMVTIGLSLAMMFVLMAVDAPAEPRRRAREFFVVLMSQAVIGFVQYFTHTPELLVAVHLLGAALVWVAVLRLHLSLRTRPEVGALPRPANIEAVAHLAEV</sequence>
<dbReference type="Proteomes" id="UP001592528">
    <property type="component" value="Unassembled WGS sequence"/>
</dbReference>
<evidence type="ECO:0000256" key="4">
    <source>
        <dbReference type="ARBA" id="ARBA00022723"/>
    </source>
</evidence>
<evidence type="ECO:0000313" key="13">
    <source>
        <dbReference type="EMBL" id="MFC1405312.1"/>
    </source>
</evidence>